<organism evidence="4 5">
    <name type="scientific">Natranaeroarchaeum sulfidigenes</name>
    <dbReference type="NCBI Taxonomy" id="2784880"/>
    <lineage>
        <taxon>Archaea</taxon>
        <taxon>Methanobacteriati</taxon>
        <taxon>Methanobacteriota</taxon>
        <taxon>Stenosarchaea group</taxon>
        <taxon>Halobacteria</taxon>
        <taxon>Halobacteriales</taxon>
        <taxon>Natronoarchaeaceae</taxon>
        <taxon>Natranaeroarchaeum</taxon>
    </lineage>
</organism>
<gene>
    <name evidence="4" type="primary">nrnA2</name>
    <name evidence="4" type="ORF">AArcS_2016</name>
</gene>
<dbReference type="PANTHER" id="PTHR47618">
    <property type="entry name" value="BIFUNCTIONAL OLIGORIBONUCLEASE AND PAP PHOSPHATASE NRNA"/>
    <property type="match status" value="1"/>
</dbReference>
<evidence type="ECO:0000259" key="2">
    <source>
        <dbReference type="Pfam" id="PF02254"/>
    </source>
</evidence>
<dbReference type="KEGG" id="hara:AArcS_2016"/>
<dbReference type="InterPro" id="IPR003156">
    <property type="entry name" value="DHHA1_dom"/>
</dbReference>
<dbReference type="GO" id="GO:0006813">
    <property type="term" value="P:potassium ion transport"/>
    <property type="evidence" value="ECO:0007669"/>
    <property type="project" value="InterPro"/>
</dbReference>
<evidence type="ECO:0000259" key="3">
    <source>
        <dbReference type="Pfam" id="PF02272"/>
    </source>
</evidence>
<dbReference type="SUPFAM" id="SSF64182">
    <property type="entry name" value="DHH phosphoesterases"/>
    <property type="match status" value="1"/>
</dbReference>
<dbReference type="EMBL" id="CP064786">
    <property type="protein sequence ID" value="QSG03217.1"/>
    <property type="molecule type" value="Genomic_DNA"/>
</dbReference>
<dbReference type="Pfam" id="PF02254">
    <property type="entry name" value="TrkA_N"/>
    <property type="match status" value="1"/>
</dbReference>
<dbReference type="InterPro" id="IPR038763">
    <property type="entry name" value="DHH_sf"/>
</dbReference>
<dbReference type="Gene3D" id="3.40.50.720">
    <property type="entry name" value="NAD(P)-binding Rossmann-like Domain"/>
    <property type="match status" value="1"/>
</dbReference>
<dbReference type="SUPFAM" id="SSF51735">
    <property type="entry name" value="NAD(P)-binding Rossmann-fold domains"/>
    <property type="match status" value="1"/>
</dbReference>
<dbReference type="InterPro" id="IPR003148">
    <property type="entry name" value="RCK_N"/>
</dbReference>
<dbReference type="PANTHER" id="PTHR47618:SF1">
    <property type="entry name" value="BIFUNCTIONAL OLIGORIBONUCLEASE AND PAP PHOSPHATASE NRNA"/>
    <property type="match status" value="1"/>
</dbReference>
<dbReference type="RefSeq" id="WP_238477275.1">
    <property type="nucleotide sequence ID" value="NZ_CP064786.1"/>
</dbReference>
<dbReference type="InterPro" id="IPR036291">
    <property type="entry name" value="NAD(P)-bd_dom_sf"/>
</dbReference>
<dbReference type="GO" id="GO:0003676">
    <property type="term" value="F:nucleic acid binding"/>
    <property type="evidence" value="ECO:0007669"/>
    <property type="project" value="InterPro"/>
</dbReference>
<feature type="domain" description="DDH" evidence="1">
    <location>
        <begin position="155"/>
        <end position="299"/>
    </location>
</feature>
<dbReference type="Proteomes" id="UP000663586">
    <property type="component" value="Chromosome"/>
</dbReference>
<feature type="domain" description="RCK N-terminal" evidence="2">
    <location>
        <begin position="6"/>
        <end position="91"/>
    </location>
</feature>
<evidence type="ECO:0000259" key="1">
    <source>
        <dbReference type="Pfam" id="PF01368"/>
    </source>
</evidence>
<dbReference type="InterPro" id="IPR051319">
    <property type="entry name" value="Oligoribo/pAp-PDE_c-di-AMP_PDE"/>
</dbReference>
<dbReference type="Gene3D" id="3.10.310.30">
    <property type="match status" value="1"/>
</dbReference>
<dbReference type="AlphaFoldDB" id="A0A897MRS7"/>
<feature type="domain" description="DHHA1" evidence="3">
    <location>
        <begin position="357"/>
        <end position="439"/>
    </location>
</feature>
<dbReference type="InterPro" id="IPR001667">
    <property type="entry name" value="DDH_dom"/>
</dbReference>
<name>A0A897MRS7_9EURY</name>
<protein>
    <submittedName>
        <fullName evidence="4">NanoRNase/pAp phosphatase</fullName>
    </submittedName>
</protein>
<reference evidence="4" key="1">
    <citation type="submission" date="2020-11" db="EMBL/GenBank/DDBJ databases">
        <title>Carbohydrate-dependent, anaerobic sulfur respiration: A novel catabolism in halophilic archaea.</title>
        <authorList>
            <person name="Sorokin D.Y."/>
            <person name="Messina E."/>
            <person name="Smedile F."/>
            <person name="La Cono V."/>
            <person name="Hallsworth J.E."/>
            <person name="Yakimov M.M."/>
        </authorList>
    </citation>
    <scope>NUCLEOTIDE SEQUENCE</scope>
    <source>
        <strain evidence="4">AArc-S</strain>
    </source>
</reference>
<evidence type="ECO:0000313" key="4">
    <source>
        <dbReference type="EMBL" id="QSG03217.1"/>
    </source>
</evidence>
<dbReference type="Pfam" id="PF02272">
    <property type="entry name" value="DHHA1"/>
    <property type="match status" value="1"/>
</dbReference>
<sequence>MVSRLLLGCGTVGQTLASRIAGKDGCLQVIADDPDRIDALRDSDRSVTEGDPTDPELLAEVKATADVVIIADDDPKRNVQMAKTARDVYPNAFFLAYSGTGPTEGELSTLRELTDRLIEPSTELAGHVLRFVTGPEATRSRRLRSTLQSIDGRLAVITHDNPDPDAIGSAVALTRLAEHVGVDAVPCHYGSINHQENQAMVNLLDIDLRQLDPDDPGELGEFSGFALVDHSRPGINDQLPKELAIDIVIDHHPPRGPVDGRFVDIRSDAGATCTLLADYFSQFDLDLDETVASALLYGIRIDTDDFEREVSDLDFRAASELIEHANTSLLERVESPSVSGETLDTVARAIENRQIDGSILTTSVGEISDRDSLAQASDQLLEMDGVSATLVWGVIDDTIYVSARSRGGGLDLGETLRQAFNRIGSAGGHSDMAGAQIPIGVLGAVEDTDETRESVVEDVVRDRFFEALHERPFDLPDEYVDEVSEFEFPLLSANSTSPTGDR</sequence>
<accession>A0A897MRS7</accession>
<dbReference type="Gene3D" id="3.90.1640.10">
    <property type="entry name" value="inorganic pyrophosphatase (n-terminal core)"/>
    <property type="match status" value="1"/>
</dbReference>
<dbReference type="GeneID" id="70685392"/>
<dbReference type="Pfam" id="PF01368">
    <property type="entry name" value="DHH"/>
    <property type="match status" value="1"/>
</dbReference>
<proteinExistence type="predicted"/>
<keyword evidence="5" id="KW-1185">Reference proteome</keyword>
<evidence type="ECO:0000313" key="5">
    <source>
        <dbReference type="Proteomes" id="UP000663586"/>
    </source>
</evidence>